<gene>
    <name evidence="12" type="primary">copA1</name>
    <name evidence="12" type="ORF">AXFE_07740</name>
</gene>
<dbReference type="SUPFAM" id="SSF81665">
    <property type="entry name" value="Calcium ATPase, transmembrane domain M"/>
    <property type="match status" value="1"/>
</dbReference>
<feature type="transmembrane region" description="Helical" evidence="10">
    <location>
        <begin position="367"/>
        <end position="389"/>
    </location>
</feature>
<evidence type="ECO:0000259" key="11">
    <source>
        <dbReference type="PROSITE" id="PS50846"/>
    </source>
</evidence>
<dbReference type="Proteomes" id="UP000032360">
    <property type="component" value="Unassembled WGS sequence"/>
</dbReference>
<dbReference type="InterPro" id="IPR036163">
    <property type="entry name" value="HMA_dom_sf"/>
</dbReference>
<dbReference type="GO" id="GO:0055070">
    <property type="term" value="P:copper ion homeostasis"/>
    <property type="evidence" value="ECO:0007669"/>
    <property type="project" value="TreeGrafter"/>
</dbReference>
<dbReference type="Gene3D" id="2.70.150.10">
    <property type="entry name" value="Calcium-transporting ATPase, cytoplasmic transduction domain A"/>
    <property type="match status" value="1"/>
</dbReference>
<comment type="caution">
    <text evidence="12">The sequence shown here is derived from an EMBL/GenBank/DDBJ whole genome shotgun (WGS) entry which is preliminary data.</text>
</comment>
<evidence type="ECO:0000256" key="8">
    <source>
        <dbReference type="ARBA" id="ARBA00022989"/>
    </source>
</evidence>
<dbReference type="SFLD" id="SFLDF00027">
    <property type="entry name" value="p-type_atpase"/>
    <property type="match status" value="1"/>
</dbReference>
<dbReference type="NCBIfam" id="TIGR01494">
    <property type="entry name" value="ATPase_P-type"/>
    <property type="match status" value="2"/>
</dbReference>
<evidence type="ECO:0000256" key="10">
    <source>
        <dbReference type="RuleBase" id="RU362081"/>
    </source>
</evidence>
<reference evidence="12 13" key="1">
    <citation type="submission" date="2015-01" db="EMBL/GenBank/DDBJ databases">
        <title>Draft genome of the acidophilic iron oxidizer Acidithrix ferrooxidans strain Py-F3.</title>
        <authorList>
            <person name="Poehlein A."/>
            <person name="Eisen S."/>
            <person name="Schloemann M."/>
            <person name="Johnson B.D."/>
            <person name="Daniel R."/>
            <person name="Muehling M."/>
        </authorList>
    </citation>
    <scope>NUCLEOTIDE SEQUENCE [LARGE SCALE GENOMIC DNA]</scope>
    <source>
        <strain evidence="12 13">Py-F3</strain>
    </source>
</reference>
<feature type="transmembrane region" description="Helical" evidence="10">
    <location>
        <begin position="133"/>
        <end position="151"/>
    </location>
</feature>
<dbReference type="Pfam" id="PF00403">
    <property type="entry name" value="HMA"/>
    <property type="match status" value="1"/>
</dbReference>
<name>A0A0D8HMT7_9ACTN</name>
<dbReference type="Gene3D" id="3.30.70.100">
    <property type="match status" value="1"/>
</dbReference>
<evidence type="ECO:0000256" key="3">
    <source>
        <dbReference type="ARBA" id="ARBA00022692"/>
    </source>
</evidence>
<keyword evidence="13" id="KW-1185">Reference proteome</keyword>
<protein>
    <submittedName>
        <fullName evidence="12">Copper-exporting P-type ATPase A</fullName>
        <ecNumber evidence="12">3.6.3.54</ecNumber>
    </submittedName>
</protein>
<dbReference type="SUPFAM" id="SSF55008">
    <property type="entry name" value="HMA, heavy metal-associated domain"/>
    <property type="match status" value="1"/>
</dbReference>
<dbReference type="InterPro" id="IPR008250">
    <property type="entry name" value="ATPase_P-typ_transduc_dom_A_sf"/>
</dbReference>
<sequence length="763" mass="80708">MAVGENSTIDDKSMGESVELCLTGMTCSSCAARIEKRLNRLDGASANVNFATEKASVSFDSSLLTTQDLLDAISGIGYGASLIEGNDRSSGEIDDESRYLDHLNPLRNRLIISAILSLPVLALSMVPSLEFQYWQWVALALATPVFIYGGLPFHKAAIANARHLTSSMDTLVSLGSLAAYLWSLYALIFTDAGGPSFRMMFSLTASINSHHPDIYLETASVVITVILFGRYLEAKGKRRSTSVLRSLLLGNGQVVHKILNNDIEVEIDVVDLRPGDRFSVRSGEKVPTDGEIESGEALLDLALLTGEYEPKRFKSGMEVVGGSLNVDGFLVVRATKVGSDTALAGIVSMVEEAQAKKAKVQAIADKVSGIFVPSVIAIAIATFLFRVIIGDSIALSFSSAIAVLVIACPCALGLATPMAILVGTSRAAQMGILIRGPEALEAAGKIDTVVVDKTGTLTTGTMTLQEILLEVGFDYDFVLSMAASAEAATTHPIGRFIVSLSEERELEVQKADLFKSYVGSGVMAQVAGHSVAIGKLDFCLSSGFEISTSFQSKVDAYISNVSITTGLSRSYIGLDGIVVAFMAIGDEIRDDAFETLKKMRQSNLDVVLLSGDNQESARITASQLGIERVVAGATPSEKADYIRELQSQGARVAMIGDGINDAAALAQADLGVAMGSGSAIAQESGDITVFLGGVSGAYSAILVARATLRTIHTNLFWAFAYNVAAIPIAMAGLINPVIAGSAMAFSSVFVVGNSLRLFGFMRR</sequence>
<comment type="subcellular location">
    <subcellularLocation>
        <location evidence="1">Cell membrane</location>
        <topology evidence="1">Multi-pass membrane protein</topology>
    </subcellularLocation>
</comment>
<evidence type="ECO:0000256" key="5">
    <source>
        <dbReference type="ARBA" id="ARBA00022741"/>
    </source>
</evidence>
<dbReference type="NCBIfam" id="TIGR01511">
    <property type="entry name" value="ATPase-IB1_Cu"/>
    <property type="match status" value="1"/>
</dbReference>
<dbReference type="FunFam" id="3.30.70.100:FF:000005">
    <property type="entry name" value="Copper-exporting P-type ATPase A"/>
    <property type="match status" value="1"/>
</dbReference>
<feature type="transmembrane region" description="Helical" evidence="10">
    <location>
        <begin position="401"/>
        <end position="422"/>
    </location>
</feature>
<evidence type="ECO:0000256" key="1">
    <source>
        <dbReference type="ARBA" id="ARBA00004651"/>
    </source>
</evidence>
<dbReference type="InterPro" id="IPR017969">
    <property type="entry name" value="Heavy-metal-associated_CS"/>
</dbReference>
<dbReference type="InterPro" id="IPR018303">
    <property type="entry name" value="ATPase_P-typ_P_site"/>
</dbReference>
<keyword evidence="4 10" id="KW-0479">Metal-binding</keyword>
<dbReference type="SUPFAM" id="SSF56784">
    <property type="entry name" value="HAD-like"/>
    <property type="match status" value="1"/>
</dbReference>
<feature type="transmembrane region" description="Helical" evidence="10">
    <location>
        <begin position="171"/>
        <end position="194"/>
    </location>
</feature>
<dbReference type="InterPro" id="IPR036412">
    <property type="entry name" value="HAD-like_sf"/>
</dbReference>
<evidence type="ECO:0000313" key="12">
    <source>
        <dbReference type="EMBL" id="KJF18386.1"/>
    </source>
</evidence>
<dbReference type="PROSITE" id="PS50846">
    <property type="entry name" value="HMA_2"/>
    <property type="match status" value="1"/>
</dbReference>
<dbReference type="GO" id="GO:0005524">
    <property type="term" value="F:ATP binding"/>
    <property type="evidence" value="ECO:0007669"/>
    <property type="project" value="UniProtKB-UniRule"/>
</dbReference>
<dbReference type="STRING" id="1280514.AXFE_07740"/>
<evidence type="ECO:0000256" key="4">
    <source>
        <dbReference type="ARBA" id="ARBA00022723"/>
    </source>
</evidence>
<dbReference type="InterPro" id="IPR001757">
    <property type="entry name" value="P_typ_ATPase"/>
</dbReference>
<accession>A0A0D8HMT7</accession>
<dbReference type="Pfam" id="PF00122">
    <property type="entry name" value="E1-E2_ATPase"/>
    <property type="match status" value="1"/>
</dbReference>
<dbReference type="GO" id="GO:0043682">
    <property type="term" value="F:P-type divalent copper transporter activity"/>
    <property type="evidence" value="ECO:0007669"/>
    <property type="project" value="TreeGrafter"/>
</dbReference>
<comment type="similarity">
    <text evidence="2 10">Belongs to the cation transport ATPase (P-type) (TC 3.A.3) family. Type IB subfamily.</text>
</comment>
<dbReference type="PRINTS" id="PR00120">
    <property type="entry name" value="HATPASE"/>
</dbReference>
<feature type="domain" description="HMA" evidence="11">
    <location>
        <begin position="16"/>
        <end position="81"/>
    </location>
</feature>
<dbReference type="GO" id="GO:0005886">
    <property type="term" value="C:plasma membrane"/>
    <property type="evidence" value="ECO:0007669"/>
    <property type="project" value="UniProtKB-SubCell"/>
</dbReference>
<keyword evidence="8 10" id="KW-1133">Transmembrane helix</keyword>
<dbReference type="PRINTS" id="PR00119">
    <property type="entry name" value="CATATPASE"/>
</dbReference>
<keyword evidence="3 10" id="KW-0812">Transmembrane</keyword>
<feature type="transmembrane region" description="Helical" evidence="10">
    <location>
        <begin position="740"/>
        <end position="758"/>
    </location>
</feature>
<dbReference type="InterPro" id="IPR059000">
    <property type="entry name" value="ATPase_P-type_domA"/>
</dbReference>
<dbReference type="CDD" id="cd00371">
    <property type="entry name" value="HMA"/>
    <property type="match status" value="1"/>
</dbReference>
<dbReference type="GO" id="GO:0005507">
    <property type="term" value="F:copper ion binding"/>
    <property type="evidence" value="ECO:0007669"/>
    <property type="project" value="TreeGrafter"/>
</dbReference>
<keyword evidence="7" id="KW-1278">Translocase</keyword>
<dbReference type="Pfam" id="PF00702">
    <property type="entry name" value="Hydrolase"/>
    <property type="match status" value="1"/>
</dbReference>
<dbReference type="InterPro" id="IPR023214">
    <property type="entry name" value="HAD_sf"/>
</dbReference>
<dbReference type="EC" id="3.6.3.54" evidence="12"/>
<dbReference type="InterPro" id="IPR006121">
    <property type="entry name" value="HMA_dom"/>
</dbReference>
<evidence type="ECO:0000256" key="6">
    <source>
        <dbReference type="ARBA" id="ARBA00022840"/>
    </source>
</evidence>
<evidence type="ECO:0000256" key="9">
    <source>
        <dbReference type="ARBA" id="ARBA00023136"/>
    </source>
</evidence>
<keyword evidence="6 10" id="KW-0067">ATP-binding</keyword>
<keyword evidence="12" id="KW-0378">Hydrolase</keyword>
<proteinExistence type="inferred from homology"/>
<organism evidence="12 13">
    <name type="scientific">Acidithrix ferrooxidans</name>
    <dbReference type="NCBI Taxonomy" id="1280514"/>
    <lineage>
        <taxon>Bacteria</taxon>
        <taxon>Bacillati</taxon>
        <taxon>Actinomycetota</taxon>
        <taxon>Acidimicrobiia</taxon>
        <taxon>Acidimicrobiales</taxon>
        <taxon>Acidimicrobiaceae</taxon>
        <taxon>Acidithrix</taxon>
    </lineage>
</organism>
<dbReference type="InterPro" id="IPR023299">
    <property type="entry name" value="ATPase_P-typ_cyto_dom_N"/>
</dbReference>
<evidence type="ECO:0000313" key="13">
    <source>
        <dbReference type="Proteomes" id="UP000032360"/>
    </source>
</evidence>
<dbReference type="GO" id="GO:0016887">
    <property type="term" value="F:ATP hydrolysis activity"/>
    <property type="evidence" value="ECO:0007669"/>
    <property type="project" value="InterPro"/>
</dbReference>
<dbReference type="NCBIfam" id="TIGR01525">
    <property type="entry name" value="ATPase-IB_hvy"/>
    <property type="match status" value="1"/>
</dbReference>
<dbReference type="PATRIC" id="fig|1280514.3.peg.1026"/>
<dbReference type="Gene3D" id="3.40.1110.10">
    <property type="entry name" value="Calcium-transporting ATPase, cytoplasmic domain N"/>
    <property type="match status" value="1"/>
</dbReference>
<dbReference type="InterPro" id="IPR023298">
    <property type="entry name" value="ATPase_P-typ_TM_dom_sf"/>
</dbReference>
<dbReference type="PANTHER" id="PTHR43520">
    <property type="entry name" value="ATP7, ISOFORM B"/>
    <property type="match status" value="1"/>
</dbReference>
<keyword evidence="9 10" id="KW-0472">Membrane</keyword>
<keyword evidence="5 10" id="KW-0547">Nucleotide-binding</keyword>
<dbReference type="Gene3D" id="3.40.50.1000">
    <property type="entry name" value="HAD superfamily/HAD-like"/>
    <property type="match status" value="1"/>
</dbReference>
<keyword evidence="10" id="KW-1003">Cell membrane</keyword>
<dbReference type="PANTHER" id="PTHR43520:SF8">
    <property type="entry name" value="P-TYPE CU(+) TRANSPORTER"/>
    <property type="match status" value="1"/>
</dbReference>
<feature type="transmembrane region" description="Helical" evidence="10">
    <location>
        <begin position="715"/>
        <end position="734"/>
    </location>
</feature>
<dbReference type="SFLD" id="SFLDS00003">
    <property type="entry name" value="Haloacid_Dehalogenase"/>
    <property type="match status" value="1"/>
</dbReference>
<dbReference type="SFLD" id="SFLDG00002">
    <property type="entry name" value="C1.7:_P-type_atpase_like"/>
    <property type="match status" value="1"/>
</dbReference>
<feature type="transmembrane region" description="Helical" evidence="10">
    <location>
        <begin position="110"/>
        <end position="127"/>
    </location>
</feature>
<dbReference type="PROSITE" id="PS01229">
    <property type="entry name" value="COF_2"/>
    <property type="match status" value="1"/>
</dbReference>
<dbReference type="SUPFAM" id="SSF81653">
    <property type="entry name" value="Calcium ATPase, transduction domain A"/>
    <property type="match status" value="1"/>
</dbReference>
<dbReference type="PROSITE" id="PS00154">
    <property type="entry name" value="ATPASE_E1_E2"/>
    <property type="match status" value="1"/>
</dbReference>
<dbReference type="AlphaFoldDB" id="A0A0D8HMT7"/>
<feature type="transmembrane region" description="Helical" evidence="10">
    <location>
        <begin position="214"/>
        <end position="232"/>
    </location>
</feature>
<dbReference type="InterPro" id="IPR027256">
    <property type="entry name" value="P-typ_ATPase_IB"/>
</dbReference>
<dbReference type="PROSITE" id="PS01047">
    <property type="entry name" value="HMA_1"/>
    <property type="match status" value="1"/>
</dbReference>
<evidence type="ECO:0000256" key="2">
    <source>
        <dbReference type="ARBA" id="ARBA00006024"/>
    </source>
</evidence>
<dbReference type="EMBL" id="JXYS01000018">
    <property type="protein sequence ID" value="KJF18386.1"/>
    <property type="molecule type" value="Genomic_DNA"/>
</dbReference>
<dbReference type="InterPro" id="IPR044492">
    <property type="entry name" value="P_typ_ATPase_HD_dom"/>
</dbReference>
<evidence type="ECO:0000256" key="7">
    <source>
        <dbReference type="ARBA" id="ARBA00022967"/>
    </source>
</evidence>